<dbReference type="PATRIC" id="fig|1094564.3.peg.1512"/>
<accession>J0QDY3</accession>
<reference evidence="1 2" key="1">
    <citation type="submission" date="2012-03" db="EMBL/GenBank/DDBJ databases">
        <title>The Genome Sequence of Bartonella washoensis 085-0475.</title>
        <authorList>
            <consortium name="The Broad Institute Genome Sequencing Platform"/>
            <consortium name="The Broad Institute Genome Sequencing Center for Infectious Disease"/>
            <person name="Feldgarden M."/>
            <person name="Kirby J."/>
            <person name="Kosoy M."/>
            <person name="Birtles R."/>
            <person name="Probert W.S."/>
            <person name="Chiaraviglio L."/>
            <person name="Young S.K."/>
            <person name="Zeng Q."/>
            <person name="Gargeya S."/>
            <person name="Fitzgerald M."/>
            <person name="Haas B."/>
            <person name="Abouelleil A."/>
            <person name="Alvarado L."/>
            <person name="Arachchi H.M."/>
            <person name="Berlin A."/>
            <person name="Chapman S.B."/>
            <person name="Gearin G."/>
            <person name="Goldberg J."/>
            <person name="Griggs A."/>
            <person name="Gujja S."/>
            <person name="Hansen M."/>
            <person name="Heiman D."/>
            <person name="Howarth C."/>
            <person name="Larimer J."/>
            <person name="Lui A."/>
            <person name="MacDonald P.J.P."/>
            <person name="McCowen C."/>
            <person name="Montmayeur A."/>
            <person name="Murphy C."/>
            <person name="Neiman D."/>
            <person name="Pearson M."/>
            <person name="Priest M."/>
            <person name="Roberts A."/>
            <person name="Saif S."/>
            <person name="Shea T."/>
            <person name="Sisk P."/>
            <person name="Stolte C."/>
            <person name="Sykes S."/>
            <person name="Wortman J."/>
            <person name="Nusbaum C."/>
            <person name="Birren B."/>
        </authorList>
    </citation>
    <scope>NUCLEOTIDE SEQUENCE [LARGE SCALE GENOMIC DNA]</scope>
    <source>
        <strain evidence="1 2">085-0475</strain>
    </source>
</reference>
<dbReference type="HOGENOM" id="CLU_2970118_0_0_5"/>
<proteinExistence type="predicted"/>
<gene>
    <name evidence="1" type="ORF">MCW_01308</name>
</gene>
<dbReference type="Proteomes" id="UP000002646">
    <property type="component" value="Unassembled WGS sequence"/>
</dbReference>
<organism evidence="1 2">
    <name type="scientific">Cardidatus Bartonella washoeensis 085-0475</name>
    <dbReference type="NCBI Taxonomy" id="1094564"/>
    <lineage>
        <taxon>Bacteria</taxon>
        <taxon>Pseudomonadati</taxon>
        <taxon>Pseudomonadota</taxon>
        <taxon>Alphaproteobacteria</taxon>
        <taxon>Hyphomicrobiales</taxon>
        <taxon>Bartonellaceae</taxon>
        <taxon>Bartonella</taxon>
    </lineage>
</organism>
<evidence type="ECO:0000313" key="1">
    <source>
        <dbReference type="EMBL" id="EJF83586.1"/>
    </source>
</evidence>
<comment type="caution">
    <text evidence="1">The sequence shown here is derived from an EMBL/GenBank/DDBJ whole genome shotgun (WGS) entry which is preliminary data.</text>
</comment>
<evidence type="ECO:0000313" key="2">
    <source>
        <dbReference type="Proteomes" id="UP000002646"/>
    </source>
</evidence>
<dbReference type="AlphaFoldDB" id="J0QDY3"/>
<protein>
    <submittedName>
        <fullName evidence="1">Uncharacterized protein</fullName>
    </submittedName>
</protein>
<name>J0QDY3_9HYPH</name>
<dbReference type="EMBL" id="AILX01000021">
    <property type="protein sequence ID" value="EJF83586.1"/>
    <property type="molecule type" value="Genomic_DNA"/>
</dbReference>
<sequence>MGKNREGARDGRKYQSLFCLSLLLASNGFSLMRFSFSVLCKILAIRRDMQCSLFGRFS</sequence>